<dbReference type="EMBL" id="CP048268">
    <property type="protein sequence ID" value="QYN53282.1"/>
    <property type="molecule type" value="Genomic_DNA"/>
</dbReference>
<dbReference type="InterPro" id="IPR003439">
    <property type="entry name" value="ABC_transporter-like_ATP-bd"/>
</dbReference>
<dbReference type="GO" id="GO:0005524">
    <property type="term" value="F:ATP binding"/>
    <property type="evidence" value="ECO:0007669"/>
    <property type="project" value="UniProtKB-KW"/>
</dbReference>
<dbReference type="PANTHER" id="PTHR42939:SF1">
    <property type="entry name" value="ABC TRANSPORTER ATP-BINDING PROTEIN ALBC-RELATED"/>
    <property type="match status" value="1"/>
</dbReference>
<dbReference type="Proteomes" id="UP000826550">
    <property type="component" value="Chromosome"/>
</dbReference>
<accession>A0ABX8WBW6</accession>
<name>A0ABX8WBW6_9LACO</name>
<keyword evidence="3 5" id="KW-0067">ATP-binding</keyword>
<evidence type="ECO:0000259" key="4">
    <source>
        <dbReference type="PROSITE" id="PS50893"/>
    </source>
</evidence>
<dbReference type="PROSITE" id="PS00211">
    <property type="entry name" value="ABC_TRANSPORTER_1"/>
    <property type="match status" value="1"/>
</dbReference>
<keyword evidence="1" id="KW-0813">Transport</keyword>
<evidence type="ECO:0000256" key="2">
    <source>
        <dbReference type="ARBA" id="ARBA00022741"/>
    </source>
</evidence>
<evidence type="ECO:0000256" key="3">
    <source>
        <dbReference type="ARBA" id="ARBA00022840"/>
    </source>
</evidence>
<dbReference type="InterPro" id="IPR051782">
    <property type="entry name" value="ABC_Transporter_VariousFunc"/>
</dbReference>
<organism evidence="5 6">
    <name type="scientific">Lactobacillus panisapium</name>
    <dbReference type="NCBI Taxonomy" id="2012495"/>
    <lineage>
        <taxon>Bacteria</taxon>
        <taxon>Bacillati</taxon>
        <taxon>Bacillota</taxon>
        <taxon>Bacilli</taxon>
        <taxon>Lactobacillales</taxon>
        <taxon>Lactobacillaceae</taxon>
        <taxon>Lactobacillus</taxon>
    </lineage>
</organism>
<dbReference type="InterPro" id="IPR003593">
    <property type="entry name" value="AAA+_ATPase"/>
</dbReference>
<feature type="domain" description="ABC transporter" evidence="4">
    <location>
        <begin position="4"/>
        <end position="211"/>
    </location>
</feature>
<evidence type="ECO:0000313" key="6">
    <source>
        <dbReference type="Proteomes" id="UP000826550"/>
    </source>
</evidence>
<dbReference type="Pfam" id="PF00005">
    <property type="entry name" value="ABC_tran"/>
    <property type="match status" value="1"/>
</dbReference>
<reference evidence="5 6" key="1">
    <citation type="submission" date="2020-01" db="EMBL/GenBank/DDBJ databases">
        <title>Vast differences in strain-level diversity in the gut microbiota of two closely related honey bee species.</title>
        <authorList>
            <person name="Ellegaard K.M."/>
            <person name="Suenami S."/>
            <person name="Miyazaki R."/>
            <person name="Engel P."/>
        </authorList>
    </citation>
    <scope>NUCLEOTIDE SEQUENCE [LARGE SCALE GENOMIC DNA]</scope>
    <source>
        <strain evidence="5 6">ESL0416</strain>
    </source>
</reference>
<dbReference type="InterPro" id="IPR027417">
    <property type="entry name" value="P-loop_NTPase"/>
</dbReference>
<dbReference type="PROSITE" id="PS50893">
    <property type="entry name" value="ABC_TRANSPORTER_2"/>
    <property type="match status" value="1"/>
</dbReference>
<sequence length="211" mass="23376">MSYLELTNVTKKINDETVLNDINLKIDQGKIIGFVGTNGSGKTMLFRAILGLIKISSGQVILKGQEVGLNTERQVNVGAIIETPGFIKSYTALKNLQYLASIKNTVGKDEIIAAMKVFDLEKVKDKKVKKFSLGMRQKLAIVQAFMEKQELLVLDEPTNGLDKESVQIFENLMNQLRARGVTVLLASHDDRVIKAVADEYYQIDGGKIVSD</sequence>
<dbReference type="Gene3D" id="3.40.50.300">
    <property type="entry name" value="P-loop containing nucleotide triphosphate hydrolases"/>
    <property type="match status" value="1"/>
</dbReference>
<dbReference type="RefSeq" id="WP_220220022.1">
    <property type="nucleotide sequence ID" value="NZ_CP048268.1"/>
</dbReference>
<dbReference type="InterPro" id="IPR017871">
    <property type="entry name" value="ABC_transporter-like_CS"/>
</dbReference>
<dbReference type="SUPFAM" id="SSF52540">
    <property type="entry name" value="P-loop containing nucleoside triphosphate hydrolases"/>
    <property type="match status" value="1"/>
</dbReference>
<proteinExistence type="predicted"/>
<keyword evidence="2" id="KW-0547">Nucleotide-binding</keyword>
<dbReference type="PANTHER" id="PTHR42939">
    <property type="entry name" value="ABC TRANSPORTER ATP-BINDING PROTEIN ALBC-RELATED"/>
    <property type="match status" value="1"/>
</dbReference>
<gene>
    <name evidence="5" type="ORF">GYM71_07575</name>
</gene>
<dbReference type="SMART" id="SM00382">
    <property type="entry name" value="AAA"/>
    <property type="match status" value="1"/>
</dbReference>
<dbReference type="CDD" id="cd03230">
    <property type="entry name" value="ABC_DR_subfamily_A"/>
    <property type="match status" value="1"/>
</dbReference>
<keyword evidence="6" id="KW-1185">Reference proteome</keyword>
<protein>
    <submittedName>
        <fullName evidence="5">ATP-binding cassette domain-containing protein</fullName>
    </submittedName>
</protein>
<evidence type="ECO:0000256" key="1">
    <source>
        <dbReference type="ARBA" id="ARBA00022448"/>
    </source>
</evidence>
<evidence type="ECO:0000313" key="5">
    <source>
        <dbReference type="EMBL" id="QYN53282.1"/>
    </source>
</evidence>